<evidence type="ECO:0000256" key="1">
    <source>
        <dbReference type="ARBA" id="ARBA00022490"/>
    </source>
</evidence>
<keyword evidence="1 6" id="KW-0963">Cytoplasm</keyword>
<dbReference type="InterPro" id="IPR014777">
    <property type="entry name" value="4pyrrole_Mease_sub1"/>
</dbReference>
<evidence type="ECO:0000256" key="4">
    <source>
        <dbReference type="ARBA" id="ARBA00022679"/>
    </source>
</evidence>
<dbReference type="Gene3D" id="3.40.1010.10">
    <property type="entry name" value="Cobalt-precorrin-4 Transmethylase, Domain 1"/>
    <property type="match status" value="1"/>
</dbReference>
<dbReference type="InterPro" id="IPR018063">
    <property type="entry name" value="SAM_MeTrfase_RsmI_CS"/>
</dbReference>
<dbReference type="NCBIfam" id="TIGR00096">
    <property type="entry name" value="16S rRNA (cytidine(1402)-2'-O)-methyltransferase"/>
    <property type="match status" value="1"/>
</dbReference>
<dbReference type="EMBL" id="LBUP01000003">
    <property type="protein sequence ID" value="KKQ66765.1"/>
    <property type="molecule type" value="Genomic_DNA"/>
</dbReference>
<comment type="similarity">
    <text evidence="6">Belongs to the methyltransferase superfamily. RsmI family.</text>
</comment>
<dbReference type="PATRIC" id="fig|1618422.5.peg.593"/>
<dbReference type="HAMAP" id="MF_01877">
    <property type="entry name" value="16SrRNA_methyltr_I"/>
    <property type="match status" value="1"/>
</dbReference>
<evidence type="ECO:0000256" key="6">
    <source>
        <dbReference type="HAMAP-Rule" id="MF_01877"/>
    </source>
</evidence>
<accession>A0A0G0JUQ0</accession>
<dbReference type="InterPro" id="IPR000878">
    <property type="entry name" value="4pyrrol_Mease"/>
</dbReference>
<evidence type="ECO:0000313" key="9">
    <source>
        <dbReference type="Proteomes" id="UP000034235"/>
    </source>
</evidence>
<comment type="function">
    <text evidence="6">Catalyzes the 2'-O-methylation of the ribose of cytidine 1402 (C1402) in 16S rRNA.</text>
</comment>
<dbReference type="Gene3D" id="3.30.950.10">
    <property type="entry name" value="Methyltransferase, Cobalt-precorrin-4 Transmethylase, Domain 2"/>
    <property type="match status" value="1"/>
</dbReference>
<evidence type="ECO:0000259" key="7">
    <source>
        <dbReference type="Pfam" id="PF00590"/>
    </source>
</evidence>
<dbReference type="GO" id="GO:0070677">
    <property type="term" value="F:rRNA (cytosine-2'-O-)-methyltransferase activity"/>
    <property type="evidence" value="ECO:0007669"/>
    <property type="project" value="UniProtKB-UniRule"/>
</dbReference>
<proteinExistence type="inferred from homology"/>
<dbReference type="PANTHER" id="PTHR46111">
    <property type="entry name" value="RIBOSOMAL RNA SMALL SUBUNIT METHYLTRANSFERASE I"/>
    <property type="match status" value="1"/>
</dbReference>
<keyword evidence="5 6" id="KW-0949">S-adenosyl-L-methionine</keyword>
<reference evidence="8 9" key="1">
    <citation type="journal article" date="2015" name="Nature">
        <title>rRNA introns, odd ribosomes, and small enigmatic genomes across a large radiation of phyla.</title>
        <authorList>
            <person name="Brown C.T."/>
            <person name="Hug L.A."/>
            <person name="Thomas B.C."/>
            <person name="Sharon I."/>
            <person name="Castelle C.J."/>
            <person name="Singh A."/>
            <person name="Wilkins M.J."/>
            <person name="Williams K.H."/>
            <person name="Banfield J.F."/>
        </authorList>
    </citation>
    <scope>NUCLEOTIDE SEQUENCE [LARGE SCALE GENOMIC DNA]</scope>
</reference>
<dbReference type="PROSITE" id="PS01296">
    <property type="entry name" value="RSMI"/>
    <property type="match status" value="1"/>
</dbReference>
<keyword evidence="4 6" id="KW-0808">Transferase</keyword>
<dbReference type="PIRSF" id="PIRSF005917">
    <property type="entry name" value="MTase_YraL"/>
    <property type="match status" value="1"/>
</dbReference>
<gene>
    <name evidence="6" type="primary">rsmI</name>
    <name evidence="8" type="ORF">US86_C0003G0008</name>
</gene>
<dbReference type="EC" id="2.1.1.198" evidence="6"/>
<protein>
    <recommendedName>
        <fullName evidence="6">Ribosomal RNA small subunit methyltransferase I</fullName>
        <ecNumber evidence="6">2.1.1.198</ecNumber>
    </recommendedName>
    <alternativeName>
        <fullName evidence="6">16S rRNA 2'-O-ribose C1402 methyltransferase</fullName>
    </alternativeName>
    <alternativeName>
        <fullName evidence="6">rRNA (cytidine-2'-O-)-methyltransferase RsmI</fullName>
    </alternativeName>
</protein>
<feature type="domain" description="Tetrapyrrole methylase" evidence="7">
    <location>
        <begin position="1"/>
        <end position="203"/>
    </location>
</feature>
<dbReference type="GO" id="GO:0005737">
    <property type="term" value="C:cytoplasm"/>
    <property type="evidence" value="ECO:0007669"/>
    <property type="project" value="UniProtKB-SubCell"/>
</dbReference>
<comment type="catalytic activity">
    <reaction evidence="6">
        <text>cytidine(1402) in 16S rRNA + S-adenosyl-L-methionine = 2'-O-methylcytidine(1402) in 16S rRNA + S-adenosyl-L-homocysteine + H(+)</text>
        <dbReference type="Rhea" id="RHEA:42924"/>
        <dbReference type="Rhea" id="RHEA-COMP:10285"/>
        <dbReference type="Rhea" id="RHEA-COMP:10286"/>
        <dbReference type="ChEBI" id="CHEBI:15378"/>
        <dbReference type="ChEBI" id="CHEBI:57856"/>
        <dbReference type="ChEBI" id="CHEBI:59789"/>
        <dbReference type="ChEBI" id="CHEBI:74495"/>
        <dbReference type="ChEBI" id="CHEBI:82748"/>
        <dbReference type="EC" id="2.1.1.198"/>
    </reaction>
</comment>
<keyword evidence="3 6" id="KW-0489">Methyltransferase</keyword>
<dbReference type="PANTHER" id="PTHR46111:SF1">
    <property type="entry name" value="RIBOSOMAL RNA SMALL SUBUNIT METHYLTRANSFERASE I"/>
    <property type="match status" value="1"/>
</dbReference>
<comment type="caution">
    <text evidence="8">The sequence shown here is derived from an EMBL/GenBank/DDBJ whole genome shotgun (WGS) entry which is preliminary data.</text>
</comment>
<organism evidence="8 9">
    <name type="scientific">Candidatus Daviesbacteria bacterium GW2011_GWA2_38_24</name>
    <dbReference type="NCBI Taxonomy" id="1618422"/>
    <lineage>
        <taxon>Bacteria</taxon>
        <taxon>Candidatus Daviesiibacteriota</taxon>
    </lineage>
</organism>
<name>A0A0G0JUQ0_9BACT</name>
<comment type="subcellular location">
    <subcellularLocation>
        <location evidence="6">Cytoplasm</location>
    </subcellularLocation>
</comment>
<dbReference type="SUPFAM" id="SSF53790">
    <property type="entry name" value="Tetrapyrrole methylase"/>
    <property type="match status" value="1"/>
</dbReference>
<dbReference type="Proteomes" id="UP000034235">
    <property type="component" value="Unassembled WGS sequence"/>
</dbReference>
<dbReference type="InterPro" id="IPR014776">
    <property type="entry name" value="4pyrrole_Mease_sub2"/>
</dbReference>
<sequence length="226" mass="25540">MLYIVATPIGNLQDISFRAIETLKKSDAIICEDTRRANILLSHFGIKKPLLILNDFNESKEYLKVLEKLEKGETLSLISDAGTPLVSDPGYKLVREATIKKIPVDSIPGPVAAILALTLSGLPPDKFFFLGFIPEKPGQRQKTYQNLIEISNIISTTFIFYAAPFKLQKPLEEMLQFFGDIKICLAKELTKMHQKVETKKISEWQQTFRKTPPKGEWVMLLNLACV</sequence>
<evidence type="ECO:0000256" key="2">
    <source>
        <dbReference type="ARBA" id="ARBA00022552"/>
    </source>
</evidence>
<dbReference type="CDD" id="cd11648">
    <property type="entry name" value="RsmI"/>
    <property type="match status" value="1"/>
</dbReference>
<evidence type="ECO:0000256" key="3">
    <source>
        <dbReference type="ARBA" id="ARBA00022603"/>
    </source>
</evidence>
<dbReference type="InterPro" id="IPR035996">
    <property type="entry name" value="4pyrrol_Methylase_sf"/>
</dbReference>
<dbReference type="InterPro" id="IPR008189">
    <property type="entry name" value="rRNA_ssu_MeTfrase_I"/>
</dbReference>
<keyword evidence="2 6" id="KW-0698">rRNA processing</keyword>
<evidence type="ECO:0000256" key="5">
    <source>
        <dbReference type="ARBA" id="ARBA00022691"/>
    </source>
</evidence>
<dbReference type="Pfam" id="PF00590">
    <property type="entry name" value="TP_methylase"/>
    <property type="match status" value="1"/>
</dbReference>
<evidence type="ECO:0000313" key="8">
    <source>
        <dbReference type="EMBL" id="KKQ66765.1"/>
    </source>
</evidence>
<dbReference type="AlphaFoldDB" id="A0A0G0JUQ0"/>